<dbReference type="Proteomes" id="UP000237310">
    <property type="component" value="Unassembled WGS sequence"/>
</dbReference>
<name>A0A2S5AE59_9FLAO</name>
<evidence type="ECO:0000313" key="1">
    <source>
        <dbReference type="EMBL" id="POY40870.1"/>
    </source>
</evidence>
<keyword evidence="2" id="KW-1185">Reference proteome</keyword>
<proteinExistence type="predicted"/>
<dbReference type="AlphaFoldDB" id="A0A2S5AE59"/>
<dbReference type="OrthoDB" id="1118190at2"/>
<sequence length="238" mass="26449">MKKIIFWSVSSLVAILVLVQCKPKTETEVVEPAKEVVNPDLHEVKVKEALQANAYTYLLVNEAEKEYWIAIPKTEVTIGKTYSYEGGMEMKKFESKDLKRTFDSVLFVEGIIDPNPPVAPETTTTPKVVSSKELSKGISLAKGGISIFDLYSTKDQLAGKTVILTGKVVKFMPEIMKKNWIHLQDGSNFNGFNDITITTLEKVKVDDVVSLKGKVVLNKDLGSGYKYDVLVEDAVLVK</sequence>
<reference evidence="1 2" key="1">
    <citation type="submission" date="2018-01" db="EMBL/GenBank/DDBJ databases">
        <authorList>
            <person name="Gaut B.S."/>
            <person name="Morton B.R."/>
            <person name="Clegg M.T."/>
            <person name="Duvall M.R."/>
        </authorList>
    </citation>
    <scope>NUCLEOTIDE SEQUENCE [LARGE SCALE GENOMIC DNA]</scope>
    <source>
        <strain evidence="1 2">HR-AY</strain>
    </source>
</reference>
<evidence type="ECO:0000313" key="2">
    <source>
        <dbReference type="Proteomes" id="UP000237310"/>
    </source>
</evidence>
<evidence type="ECO:0008006" key="3">
    <source>
        <dbReference type="Google" id="ProtNLM"/>
    </source>
</evidence>
<dbReference type="RefSeq" id="WP_103805056.1">
    <property type="nucleotide sequence ID" value="NZ_PQVG01000002.1"/>
</dbReference>
<protein>
    <recommendedName>
        <fullName evidence="3">DNA-binding protein</fullName>
    </recommendedName>
</protein>
<gene>
    <name evidence="1" type="ORF">C3L50_05080</name>
</gene>
<organism evidence="1 2">
    <name type="scientific">Flavobacterium alvei</name>
    <dbReference type="NCBI Taxonomy" id="2080416"/>
    <lineage>
        <taxon>Bacteria</taxon>
        <taxon>Pseudomonadati</taxon>
        <taxon>Bacteroidota</taxon>
        <taxon>Flavobacteriia</taxon>
        <taxon>Flavobacteriales</taxon>
        <taxon>Flavobacteriaceae</taxon>
        <taxon>Flavobacterium</taxon>
    </lineage>
</organism>
<comment type="caution">
    <text evidence="1">The sequence shown here is derived from an EMBL/GenBank/DDBJ whole genome shotgun (WGS) entry which is preliminary data.</text>
</comment>
<dbReference type="EMBL" id="PQVG01000002">
    <property type="protein sequence ID" value="POY40870.1"/>
    <property type="molecule type" value="Genomic_DNA"/>
</dbReference>
<accession>A0A2S5AE59</accession>